<proteinExistence type="predicted"/>
<sequence>MAAQDPSPAEIGHAITELLREQEIVTLATVASDGSPSASVMHIAADGFRVYMHTFVRTRKYGEMLANPRVSYAASHLPARGYDERELTRSLQVKGRAVLVDDLGEIEHAIELSRAQFPWADRSGLYTKAKLPAESQQIFFRIDPDEAVWADNRVRMRWRVVVDFAEDGSQITAVRPYGDLLAVRG</sequence>
<dbReference type="Pfam" id="PF01243">
    <property type="entry name" value="PNPOx_N"/>
    <property type="match status" value="1"/>
</dbReference>
<dbReference type="InterPro" id="IPR012349">
    <property type="entry name" value="Split_barrel_FMN-bd"/>
</dbReference>
<reference evidence="3 4" key="1">
    <citation type="submission" date="2019-08" db="EMBL/GenBank/DDBJ databases">
        <title>Lentzea from Indian Himalayas.</title>
        <authorList>
            <person name="Mandal S."/>
            <person name="Mallick Gupta A."/>
            <person name="Maiti P.K."/>
            <person name="Sarkar J."/>
            <person name="Mandal S."/>
        </authorList>
    </citation>
    <scope>NUCLEOTIDE SEQUENCE [LARGE SCALE GENOMIC DNA]</scope>
    <source>
        <strain evidence="3 4">PSKA42</strain>
    </source>
</reference>
<dbReference type="InterPro" id="IPR011576">
    <property type="entry name" value="Pyridox_Oxase_N"/>
</dbReference>
<evidence type="ECO:0000313" key="3">
    <source>
        <dbReference type="EMBL" id="NKE61398.1"/>
    </source>
</evidence>
<dbReference type="SUPFAM" id="SSF50475">
    <property type="entry name" value="FMN-binding split barrel"/>
    <property type="match status" value="1"/>
</dbReference>
<dbReference type="Gene3D" id="2.30.110.10">
    <property type="entry name" value="Electron Transport, Fmn-binding Protein, Chain A"/>
    <property type="match status" value="1"/>
</dbReference>
<keyword evidence="4" id="KW-1185">Reference proteome</keyword>
<dbReference type="EMBL" id="VSRL01000172">
    <property type="protein sequence ID" value="NKE61398.1"/>
    <property type="molecule type" value="Genomic_DNA"/>
</dbReference>
<dbReference type="Proteomes" id="UP001515943">
    <property type="component" value="Unassembled WGS sequence"/>
</dbReference>
<dbReference type="PANTHER" id="PTHR35176">
    <property type="entry name" value="HEME OXYGENASE HI_0854-RELATED"/>
    <property type="match status" value="1"/>
</dbReference>
<organism evidence="3 4">
    <name type="scientific">Lentzea indica</name>
    <dbReference type="NCBI Taxonomy" id="2604800"/>
    <lineage>
        <taxon>Bacteria</taxon>
        <taxon>Bacillati</taxon>
        <taxon>Actinomycetota</taxon>
        <taxon>Actinomycetes</taxon>
        <taxon>Pseudonocardiales</taxon>
        <taxon>Pseudonocardiaceae</taxon>
        <taxon>Lentzea</taxon>
    </lineage>
</organism>
<comment type="caution">
    <text evidence="3">The sequence shown here is derived from an EMBL/GenBank/DDBJ whole genome shotgun (WGS) entry which is preliminary data.</text>
</comment>
<gene>
    <name evidence="3" type="ORF">FXN61_33380</name>
</gene>
<dbReference type="RefSeq" id="WP_167978053.1">
    <property type="nucleotide sequence ID" value="NZ_VSRL01000172.1"/>
</dbReference>
<dbReference type="PANTHER" id="PTHR35176:SF6">
    <property type="entry name" value="HEME OXYGENASE HI_0854-RELATED"/>
    <property type="match status" value="1"/>
</dbReference>
<keyword evidence="1" id="KW-0560">Oxidoreductase</keyword>
<feature type="domain" description="Pyridoxamine 5'-phosphate oxidase N-terminal" evidence="2">
    <location>
        <begin position="13"/>
        <end position="145"/>
    </location>
</feature>
<protein>
    <submittedName>
        <fullName evidence="3">Pyridoxamine 5'-phosphate oxidase family protein</fullName>
    </submittedName>
</protein>
<dbReference type="InterPro" id="IPR052019">
    <property type="entry name" value="F420H2_bilvrd_red/Heme_oxyg"/>
</dbReference>
<evidence type="ECO:0000256" key="1">
    <source>
        <dbReference type="ARBA" id="ARBA00023002"/>
    </source>
</evidence>
<evidence type="ECO:0000259" key="2">
    <source>
        <dbReference type="Pfam" id="PF01243"/>
    </source>
</evidence>
<accession>A0ABX1FQW3</accession>
<evidence type="ECO:0000313" key="4">
    <source>
        <dbReference type="Proteomes" id="UP001515943"/>
    </source>
</evidence>
<name>A0ABX1FQW3_9PSEU</name>